<sequence>MDGKLAVLVPNAPDGVGASSDAAYPFESMTQARMVQRRRTLDDVPIPLSCRTLRLRWTASTTSSSADLPGIADENIPGEATSKIYLLQQWTPVRQNTTSTMSTILLPTIVEKLLR</sequence>
<dbReference type="Proteomes" id="UP001562425">
    <property type="component" value="Unassembled WGS sequence"/>
</dbReference>
<protein>
    <submittedName>
        <fullName evidence="1">Uncharacterized protein</fullName>
    </submittedName>
</protein>
<comment type="caution">
    <text evidence="1">The sequence shown here is derived from an EMBL/GenBank/DDBJ whole genome shotgun (WGS) entry which is preliminary data.</text>
</comment>
<dbReference type="AlphaFoldDB" id="A0ABD1DUB0"/>
<dbReference type="EMBL" id="JBEHCU010001748">
    <property type="protein sequence ID" value="KAL1403323.1"/>
    <property type="molecule type" value="Genomic_DNA"/>
</dbReference>
<keyword evidence="2" id="KW-1185">Reference proteome</keyword>
<accession>A0ABD1DUB0</accession>
<gene>
    <name evidence="1" type="ORF">pipiens_019419</name>
</gene>
<reference evidence="1 2" key="1">
    <citation type="submission" date="2024-05" db="EMBL/GenBank/DDBJ databases">
        <title>Culex pipiens pipiens assembly and annotation.</title>
        <authorList>
            <person name="Alout H."/>
            <person name="Durand T."/>
        </authorList>
    </citation>
    <scope>NUCLEOTIDE SEQUENCE [LARGE SCALE GENOMIC DNA]</scope>
    <source>
        <strain evidence="1">HA-2024</strain>
        <tissue evidence="1">Whole body</tissue>
    </source>
</reference>
<evidence type="ECO:0000313" key="1">
    <source>
        <dbReference type="EMBL" id="KAL1403323.1"/>
    </source>
</evidence>
<proteinExistence type="predicted"/>
<name>A0ABD1DUB0_CULPP</name>
<organism evidence="1 2">
    <name type="scientific">Culex pipiens pipiens</name>
    <name type="common">Northern house mosquito</name>
    <dbReference type="NCBI Taxonomy" id="38569"/>
    <lineage>
        <taxon>Eukaryota</taxon>
        <taxon>Metazoa</taxon>
        <taxon>Ecdysozoa</taxon>
        <taxon>Arthropoda</taxon>
        <taxon>Hexapoda</taxon>
        <taxon>Insecta</taxon>
        <taxon>Pterygota</taxon>
        <taxon>Neoptera</taxon>
        <taxon>Endopterygota</taxon>
        <taxon>Diptera</taxon>
        <taxon>Nematocera</taxon>
        <taxon>Culicoidea</taxon>
        <taxon>Culicidae</taxon>
        <taxon>Culicinae</taxon>
        <taxon>Culicini</taxon>
        <taxon>Culex</taxon>
        <taxon>Culex</taxon>
    </lineage>
</organism>
<evidence type="ECO:0000313" key="2">
    <source>
        <dbReference type="Proteomes" id="UP001562425"/>
    </source>
</evidence>